<dbReference type="EMBL" id="CP048739">
    <property type="protein sequence ID" value="QIB76394.1"/>
    <property type="molecule type" value="Genomic_DNA"/>
</dbReference>
<protein>
    <submittedName>
        <fullName evidence="2">Uncharacterized protein</fullName>
    </submittedName>
</protein>
<evidence type="ECO:0000313" key="3">
    <source>
        <dbReference type="Proteomes" id="UP000465846"/>
    </source>
</evidence>
<gene>
    <name evidence="2" type="ORF">G3I44_04245</name>
</gene>
<evidence type="ECO:0000313" key="2">
    <source>
        <dbReference type="EMBL" id="QIB76394.1"/>
    </source>
</evidence>
<dbReference type="AlphaFoldDB" id="A0A6C0ULS2"/>
<proteinExistence type="predicted"/>
<feature type="transmembrane region" description="Helical" evidence="1">
    <location>
        <begin position="95"/>
        <end position="115"/>
    </location>
</feature>
<reference evidence="2 3" key="1">
    <citation type="submission" date="2020-02" db="EMBL/GenBank/DDBJ databases">
        <title>Whole genome sequence of Halogeometricum borinquense strain wsp4.</title>
        <authorList>
            <person name="Verma D.K."/>
            <person name="Gopal K."/>
            <person name="Prasad E.S."/>
        </authorList>
    </citation>
    <scope>NUCLEOTIDE SEQUENCE [LARGE SCALE GENOMIC DNA]</scope>
    <source>
        <strain evidence="3">wsp4</strain>
    </source>
</reference>
<dbReference type="Proteomes" id="UP000465846">
    <property type="component" value="Chromosome"/>
</dbReference>
<name>A0A6C0ULS2_9EURY</name>
<feature type="transmembrane region" description="Helical" evidence="1">
    <location>
        <begin position="36"/>
        <end position="54"/>
    </location>
</feature>
<accession>A0A6C0ULS2</accession>
<evidence type="ECO:0000256" key="1">
    <source>
        <dbReference type="SAM" id="Phobius"/>
    </source>
</evidence>
<sequence length="120" mass="12963">MGEFLTRVKLGVVGTLSALIAVGAIFLGLSDIGPNLFRALVGAVVFIGYIVWEAIPSHLSSQQENILVAVVCFFGFGTVAWEVTINNEPISSSDYWVWGGLLISVLAIYGLTALMRRENM</sequence>
<keyword evidence="1" id="KW-0812">Transmembrane</keyword>
<organism evidence="2 3">
    <name type="scientific">Halogeometricum borinquense</name>
    <dbReference type="NCBI Taxonomy" id="60847"/>
    <lineage>
        <taxon>Archaea</taxon>
        <taxon>Methanobacteriati</taxon>
        <taxon>Methanobacteriota</taxon>
        <taxon>Stenosarchaea group</taxon>
        <taxon>Halobacteria</taxon>
        <taxon>Halobacteriales</taxon>
        <taxon>Haloferacaceae</taxon>
        <taxon>Halogeometricum</taxon>
    </lineage>
</organism>
<feature type="transmembrane region" description="Helical" evidence="1">
    <location>
        <begin position="12"/>
        <end position="30"/>
    </location>
</feature>
<keyword evidence="1" id="KW-1133">Transmembrane helix</keyword>
<keyword evidence="1" id="KW-0472">Membrane</keyword>
<feature type="transmembrane region" description="Helical" evidence="1">
    <location>
        <begin position="66"/>
        <end position="83"/>
    </location>
</feature>